<gene>
    <name evidence="3" type="ORF">JYB65_06425</name>
</gene>
<dbReference type="CDD" id="cd00093">
    <property type="entry name" value="HTH_XRE"/>
    <property type="match status" value="1"/>
</dbReference>
<evidence type="ECO:0000256" key="1">
    <source>
        <dbReference type="ARBA" id="ARBA00023125"/>
    </source>
</evidence>
<dbReference type="Proteomes" id="UP000664545">
    <property type="component" value="Unassembled WGS sequence"/>
</dbReference>
<reference evidence="3" key="1">
    <citation type="submission" date="2021-02" db="EMBL/GenBank/DDBJ databases">
        <title>Abyssanaerobacter marinus gen.nov., sp., nov, anaerobic bacterium isolated from the Onnuri vent field of Indian Ocean and suggestion of Mogibacteriaceae fam. nov., and proposal of reclassification of ambiguous this family's genus member.</title>
        <authorList>
            <person name="Kim Y.J."/>
            <person name="Yang J.-A."/>
        </authorList>
    </citation>
    <scope>NUCLEOTIDE SEQUENCE</scope>
    <source>
        <strain evidence="3">DSM 2634</strain>
    </source>
</reference>
<dbReference type="PROSITE" id="PS50943">
    <property type="entry name" value="HTH_CROC1"/>
    <property type="match status" value="1"/>
</dbReference>
<dbReference type="InterPro" id="IPR001387">
    <property type="entry name" value="Cro/C1-type_HTH"/>
</dbReference>
<dbReference type="SUPFAM" id="SSF47413">
    <property type="entry name" value="lambda repressor-like DNA-binding domains"/>
    <property type="match status" value="1"/>
</dbReference>
<sequence>MNNTIGMNISNLRKSKGFTQDELAEKLGVSPQAVSKWENDISCPDIMLLPQLAELFDTTTDAILSSKPKAETLYLPEAQRKSLDDMIFKVIVNSVKGDKVRVNLPMPLVKMALELGMQIPQISGNTGINETLKNINIEQVLMMVEKGVIGKLVEVESAEGDIVEVMVE</sequence>
<name>A0A939IGA6_CLOAM</name>
<dbReference type="RefSeq" id="WP_206581834.1">
    <property type="nucleotide sequence ID" value="NZ_JAFJZZ010000002.1"/>
</dbReference>
<evidence type="ECO:0000259" key="2">
    <source>
        <dbReference type="PROSITE" id="PS50943"/>
    </source>
</evidence>
<protein>
    <submittedName>
        <fullName evidence="3">Helix-turn-helix transcriptional regulator</fullName>
    </submittedName>
</protein>
<keyword evidence="1" id="KW-0238">DNA-binding</keyword>
<dbReference type="PANTHER" id="PTHR46558">
    <property type="entry name" value="TRACRIPTIONAL REGULATORY PROTEIN-RELATED-RELATED"/>
    <property type="match status" value="1"/>
</dbReference>
<proteinExistence type="predicted"/>
<dbReference type="GO" id="GO:0003677">
    <property type="term" value="F:DNA binding"/>
    <property type="evidence" value="ECO:0007669"/>
    <property type="project" value="UniProtKB-KW"/>
</dbReference>
<accession>A0A939IGA6</accession>
<organism evidence="3 4">
    <name type="scientific">Clostridium aminobutyricum</name>
    <dbReference type="NCBI Taxonomy" id="33953"/>
    <lineage>
        <taxon>Bacteria</taxon>
        <taxon>Bacillati</taxon>
        <taxon>Bacillota</taxon>
        <taxon>Clostridia</taxon>
        <taxon>Eubacteriales</taxon>
        <taxon>Clostridiaceae</taxon>
        <taxon>Clostridium</taxon>
    </lineage>
</organism>
<dbReference type="EMBL" id="JAFJZZ010000002">
    <property type="protein sequence ID" value="MBN7772990.1"/>
    <property type="molecule type" value="Genomic_DNA"/>
</dbReference>
<dbReference type="SMART" id="SM00530">
    <property type="entry name" value="HTH_XRE"/>
    <property type="match status" value="1"/>
</dbReference>
<dbReference type="Gene3D" id="1.10.260.40">
    <property type="entry name" value="lambda repressor-like DNA-binding domains"/>
    <property type="match status" value="1"/>
</dbReference>
<evidence type="ECO:0000313" key="4">
    <source>
        <dbReference type="Proteomes" id="UP000664545"/>
    </source>
</evidence>
<dbReference type="PANTHER" id="PTHR46558:SF11">
    <property type="entry name" value="HTH-TYPE TRANSCRIPTIONAL REGULATOR XRE"/>
    <property type="match status" value="1"/>
</dbReference>
<evidence type="ECO:0000313" key="3">
    <source>
        <dbReference type="EMBL" id="MBN7772990.1"/>
    </source>
</evidence>
<dbReference type="Pfam" id="PF01381">
    <property type="entry name" value="HTH_3"/>
    <property type="match status" value="1"/>
</dbReference>
<feature type="domain" description="HTH cro/C1-type" evidence="2">
    <location>
        <begin position="9"/>
        <end position="63"/>
    </location>
</feature>
<dbReference type="InterPro" id="IPR010982">
    <property type="entry name" value="Lambda_DNA-bd_dom_sf"/>
</dbReference>
<keyword evidence="4" id="KW-1185">Reference proteome</keyword>
<dbReference type="AlphaFoldDB" id="A0A939IGA6"/>
<comment type="caution">
    <text evidence="3">The sequence shown here is derived from an EMBL/GenBank/DDBJ whole genome shotgun (WGS) entry which is preliminary data.</text>
</comment>